<protein>
    <submittedName>
        <fullName evidence="6">ModD protein</fullName>
    </submittedName>
</protein>
<keyword evidence="7" id="KW-1185">Reference proteome</keyword>
<dbReference type="EMBL" id="JAUTWS010000115">
    <property type="protein sequence ID" value="MDO9713727.1"/>
    <property type="molecule type" value="Genomic_DNA"/>
</dbReference>
<dbReference type="Proteomes" id="UP001243009">
    <property type="component" value="Unassembled WGS sequence"/>
</dbReference>
<accession>A0ABT9EC64</accession>
<comment type="caution">
    <text evidence="6">The sequence shown here is derived from an EMBL/GenBank/DDBJ whole genome shotgun (WGS) entry which is preliminary data.</text>
</comment>
<proteinExistence type="inferred from homology"/>
<feature type="domain" description="Quinolinate phosphoribosyl transferase N-terminal" evidence="5">
    <location>
        <begin position="22"/>
        <end position="103"/>
    </location>
</feature>
<dbReference type="PANTHER" id="PTHR32179">
    <property type="entry name" value="NICOTINATE-NUCLEOTIDE PYROPHOSPHORYLASE [CARBOXYLATING]"/>
    <property type="match status" value="1"/>
</dbReference>
<dbReference type="InterPro" id="IPR013785">
    <property type="entry name" value="Aldolase_TIM"/>
</dbReference>
<evidence type="ECO:0000256" key="2">
    <source>
        <dbReference type="ARBA" id="ARBA00022676"/>
    </source>
</evidence>
<feature type="domain" description="Quinolinate phosphoribosyl transferase C-terminal" evidence="4">
    <location>
        <begin position="108"/>
        <end position="200"/>
    </location>
</feature>
<name>A0ABT9EC64_9PROT</name>
<dbReference type="InterPro" id="IPR027277">
    <property type="entry name" value="NadC/ModD"/>
</dbReference>
<dbReference type="Pfam" id="PF02749">
    <property type="entry name" value="QRPTase_N"/>
    <property type="match status" value="1"/>
</dbReference>
<dbReference type="InterPro" id="IPR022412">
    <property type="entry name" value="Quinolinate_PRibosylTrfase_N"/>
</dbReference>
<organism evidence="6 7">
    <name type="scientific">Paracraurococcus lichenis</name>
    <dbReference type="NCBI Taxonomy" id="3064888"/>
    <lineage>
        <taxon>Bacteria</taxon>
        <taxon>Pseudomonadati</taxon>
        <taxon>Pseudomonadota</taxon>
        <taxon>Alphaproteobacteria</taxon>
        <taxon>Acetobacterales</taxon>
        <taxon>Roseomonadaceae</taxon>
        <taxon>Paracraurococcus</taxon>
    </lineage>
</organism>
<evidence type="ECO:0000313" key="7">
    <source>
        <dbReference type="Proteomes" id="UP001243009"/>
    </source>
</evidence>
<dbReference type="PANTHER" id="PTHR32179:SF4">
    <property type="entry name" value="PYROPHOSPHORYLASE MODD-RELATED"/>
    <property type="match status" value="1"/>
</dbReference>
<keyword evidence="3" id="KW-0808">Transferase</keyword>
<dbReference type="SUPFAM" id="SSF51690">
    <property type="entry name" value="Nicotinate/Quinolinate PRTase C-terminal domain-like"/>
    <property type="match status" value="1"/>
</dbReference>
<reference evidence="6 7" key="1">
    <citation type="submission" date="2023-08" db="EMBL/GenBank/DDBJ databases">
        <title>The draft genome sequence of Paracraurococcus sp. LOR1-02.</title>
        <authorList>
            <person name="Kingkaew E."/>
            <person name="Tanasupawat S."/>
        </authorList>
    </citation>
    <scope>NUCLEOTIDE SEQUENCE [LARGE SCALE GENOMIC DNA]</scope>
    <source>
        <strain evidence="6 7">LOR1-02</strain>
    </source>
</reference>
<dbReference type="InterPro" id="IPR037128">
    <property type="entry name" value="Quinolinate_PRibosylTase_N_sf"/>
</dbReference>
<dbReference type="InterPro" id="IPR036068">
    <property type="entry name" value="Nicotinate_pribotase-like_C"/>
</dbReference>
<dbReference type="SUPFAM" id="SSF54675">
    <property type="entry name" value="Nicotinate/Quinolinate PRTase N-terminal domain-like"/>
    <property type="match status" value="1"/>
</dbReference>
<comment type="similarity">
    <text evidence="1">Belongs to the NadC/ModD family.</text>
</comment>
<evidence type="ECO:0000259" key="4">
    <source>
        <dbReference type="Pfam" id="PF01729"/>
    </source>
</evidence>
<dbReference type="Gene3D" id="3.90.1170.20">
    <property type="entry name" value="Quinolinate phosphoribosyl transferase, N-terminal domain"/>
    <property type="match status" value="1"/>
</dbReference>
<evidence type="ECO:0000313" key="6">
    <source>
        <dbReference type="EMBL" id="MDO9713727.1"/>
    </source>
</evidence>
<gene>
    <name evidence="6" type="ORF">Q7A36_35785</name>
</gene>
<dbReference type="Pfam" id="PF01729">
    <property type="entry name" value="QRPTase_C"/>
    <property type="match status" value="1"/>
</dbReference>
<dbReference type="InterPro" id="IPR002638">
    <property type="entry name" value="Quinolinate_PRibosylTrfase_C"/>
</dbReference>
<evidence type="ECO:0000259" key="5">
    <source>
        <dbReference type="Pfam" id="PF02749"/>
    </source>
</evidence>
<dbReference type="RefSeq" id="WP_305108580.1">
    <property type="nucleotide sequence ID" value="NZ_JAUTWS010000115.1"/>
</dbReference>
<evidence type="ECO:0000256" key="1">
    <source>
        <dbReference type="ARBA" id="ARBA00009400"/>
    </source>
</evidence>
<keyword evidence="2" id="KW-0328">Glycosyltransferase</keyword>
<dbReference type="Gene3D" id="3.20.20.70">
    <property type="entry name" value="Aldolase class I"/>
    <property type="match status" value="1"/>
</dbReference>
<sequence length="223" mass="24480">MPFLLPDARLDAMLHEGAAYGDMTTLALDIGSRPGRAMLQAGRPMTVCCVEEAERLFLLAGCTVVRRFAASGCQLEQGSRILIAEGPAYALHFAYRTAQVLIEDAPGVAMRARRILLSARRGRHDIAVACIRKHLPDTKDAMLKAVLGAGCNAHRHDLSESIPVFAQHRALLGRTPPREWLARLRAAQPERRVVIEAESVMRQCCSPTPARTACNSTAWCRSR</sequence>
<evidence type="ECO:0000256" key="3">
    <source>
        <dbReference type="ARBA" id="ARBA00022679"/>
    </source>
</evidence>